<gene>
    <name evidence="1" type="ORF">METZ01_LOCUS411444</name>
</gene>
<proteinExistence type="predicted"/>
<evidence type="ECO:0000313" key="1">
    <source>
        <dbReference type="EMBL" id="SVD58590.1"/>
    </source>
</evidence>
<dbReference type="AlphaFoldDB" id="A0A382WJ00"/>
<name>A0A382WJ00_9ZZZZ</name>
<reference evidence="1" key="1">
    <citation type="submission" date="2018-05" db="EMBL/GenBank/DDBJ databases">
        <authorList>
            <person name="Lanie J.A."/>
            <person name="Ng W.-L."/>
            <person name="Kazmierczak K.M."/>
            <person name="Andrzejewski T.M."/>
            <person name="Davidsen T.M."/>
            <person name="Wayne K.J."/>
            <person name="Tettelin H."/>
            <person name="Glass J.I."/>
            <person name="Rusch D."/>
            <person name="Podicherti R."/>
            <person name="Tsui H.-C.T."/>
            <person name="Winkler M.E."/>
        </authorList>
    </citation>
    <scope>NUCLEOTIDE SEQUENCE</scope>
</reference>
<accession>A0A382WJ00</accession>
<dbReference type="EMBL" id="UINC01160120">
    <property type="protein sequence ID" value="SVD58590.1"/>
    <property type="molecule type" value="Genomic_DNA"/>
</dbReference>
<feature type="non-terminal residue" evidence="1">
    <location>
        <position position="1"/>
    </location>
</feature>
<protein>
    <submittedName>
        <fullName evidence="1">Uncharacterized protein</fullName>
    </submittedName>
</protein>
<sequence length="39" mass="4264">GLVIIPIADIIDVIRGMSTLKFVRVGHIYGKTIMAIIIL</sequence>
<organism evidence="1">
    <name type="scientific">marine metagenome</name>
    <dbReference type="NCBI Taxonomy" id="408172"/>
    <lineage>
        <taxon>unclassified sequences</taxon>
        <taxon>metagenomes</taxon>
        <taxon>ecological metagenomes</taxon>
    </lineage>
</organism>